<sequence>MPPNNADLCMKFVGRPCRSARERSVSILDLSQAMREGFHGGSFDSSTKRSYYFAPGHGLALGSPAFIVVNGKLFAVDKARVSFLQESHSYSSHPFFLSSGMLGTGRDGREDDFLGVTLNEEAIAMKTVYHFLMEQDNASNALDNLEKTCLLPCQSTPVSGNTCNWDGLHDYVIGLSSSRHVGYSVNQCCLRQITPAILGWSL</sequence>
<proteinExistence type="predicted"/>
<organism evidence="1 2">
    <name type="scientific">Araneus ventricosus</name>
    <name type="common">Orbweaver spider</name>
    <name type="synonym">Epeira ventricosa</name>
    <dbReference type="NCBI Taxonomy" id="182803"/>
    <lineage>
        <taxon>Eukaryota</taxon>
        <taxon>Metazoa</taxon>
        <taxon>Ecdysozoa</taxon>
        <taxon>Arthropoda</taxon>
        <taxon>Chelicerata</taxon>
        <taxon>Arachnida</taxon>
        <taxon>Araneae</taxon>
        <taxon>Araneomorphae</taxon>
        <taxon>Entelegynae</taxon>
        <taxon>Araneoidea</taxon>
        <taxon>Araneidae</taxon>
        <taxon>Araneus</taxon>
    </lineage>
</organism>
<evidence type="ECO:0000313" key="2">
    <source>
        <dbReference type="Proteomes" id="UP000499080"/>
    </source>
</evidence>
<comment type="caution">
    <text evidence="1">The sequence shown here is derived from an EMBL/GenBank/DDBJ whole genome shotgun (WGS) entry which is preliminary data.</text>
</comment>
<dbReference type="AlphaFoldDB" id="A0A4Y2GMY8"/>
<evidence type="ECO:0000313" key="1">
    <source>
        <dbReference type="EMBL" id="GBM54557.1"/>
    </source>
</evidence>
<accession>A0A4Y2GMY8</accession>
<protein>
    <submittedName>
        <fullName evidence="1">Uncharacterized protein</fullName>
    </submittedName>
</protein>
<gene>
    <name evidence="1" type="ORF">AVEN_184258_1</name>
</gene>
<dbReference type="EMBL" id="BGPR01001464">
    <property type="protein sequence ID" value="GBM54557.1"/>
    <property type="molecule type" value="Genomic_DNA"/>
</dbReference>
<name>A0A4Y2GMY8_ARAVE</name>
<dbReference type="Proteomes" id="UP000499080">
    <property type="component" value="Unassembled WGS sequence"/>
</dbReference>
<reference evidence="1 2" key="1">
    <citation type="journal article" date="2019" name="Sci. Rep.">
        <title>Orb-weaving spider Araneus ventricosus genome elucidates the spidroin gene catalogue.</title>
        <authorList>
            <person name="Kono N."/>
            <person name="Nakamura H."/>
            <person name="Ohtoshi R."/>
            <person name="Moran D.A.P."/>
            <person name="Shinohara A."/>
            <person name="Yoshida Y."/>
            <person name="Fujiwara M."/>
            <person name="Mori M."/>
            <person name="Tomita M."/>
            <person name="Arakawa K."/>
        </authorList>
    </citation>
    <scope>NUCLEOTIDE SEQUENCE [LARGE SCALE GENOMIC DNA]</scope>
</reference>
<keyword evidence="2" id="KW-1185">Reference proteome</keyword>